<reference evidence="1 2" key="1">
    <citation type="submission" date="2011-09" db="EMBL/GenBank/DDBJ databases">
        <authorList>
            <person name="Weinstock G."/>
            <person name="Sodergren E."/>
            <person name="Clifton S."/>
            <person name="Fulton L."/>
            <person name="Fulton B."/>
            <person name="Courtney L."/>
            <person name="Fronick C."/>
            <person name="Harrison M."/>
            <person name="Strong C."/>
            <person name="Farmer C."/>
            <person name="Delahaunty K."/>
            <person name="Markovic C."/>
            <person name="Hall O."/>
            <person name="Minx P."/>
            <person name="Tomlinson C."/>
            <person name="Mitreva M."/>
            <person name="Hou S."/>
            <person name="Chen J."/>
            <person name="Wollam A."/>
            <person name="Pepin K.H."/>
            <person name="Johnson M."/>
            <person name="Bhonagiri V."/>
            <person name="Zhang X."/>
            <person name="Suruliraj S."/>
            <person name="Warren W."/>
            <person name="Chinwalla A."/>
            <person name="Mardis E.R."/>
            <person name="Wilson R.K."/>
        </authorList>
    </citation>
    <scope>NUCLEOTIDE SEQUENCE [LARGE SCALE GENOMIC DNA]</scope>
    <source>
        <strain evidence="1 2">F0439</strain>
    </source>
</reference>
<evidence type="ECO:0000313" key="1">
    <source>
        <dbReference type="EMBL" id="EHL99236.1"/>
    </source>
</evidence>
<protein>
    <submittedName>
        <fullName evidence="1">Uncharacterized protein</fullName>
    </submittedName>
</protein>
<dbReference type="AlphaFoldDB" id="G9ZMW5"/>
<accession>G9ZMW5</accession>
<keyword evidence="2" id="KW-1185">Reference proteome</keyword>
<sequence length="42" mass="4886">MDLLKPPSRRISHSTIRGPALRDLSRHSLVIKVSEENFFSFF</sequence>
<comment type="caution">
    <text evidence="1">The sequence shown here is derived from an EMBL/GenBank/DDBJ whole genome shotgun (WGS) entry which is preliminary data.</text>
</comment>
<name>G9ZMW5_9LACO</name>
<dbReference type="Proteomes" id="UP000004625">
    <property type="component" value="Unassembled WGS sequence"/>
</dbReference>
<dbReference type="HOGENOM" id="CLU_3253288_0_0_9"/>
<organism evidence="1 2">
    <name type="scientific">Lentilactobacillus parafarraginis F0439</name>
    <dbReference type="NCBI Taxonomy" id="797515"/>
    <lineage>
        <taxon>Bacteria</taxon>
        <taxon>Bacillati</taxon>
        <taxon>Bacillota</taxon>
        <taxon>Bacilli</taxon>
        <taxon>Lactobacillales</taxon>
        <taxon>Lactobacillaceae</taxon>
        <taxon>Lentilactobacillus</taxon>
    </lineage>
</organism>
<evidence type="ECO:0000313" key="2">
    <source>
        <dbReference type="Proteomes" id="UP000004625"/>
    </source>
</evidence>
<proteinExistence type="predicted"/>
<dbReference type="STRING" id="797515.HMPREF9103_01064"/>
<gene>
    <name evidence="1" type="ORF">HMPREF9103_01064</name>
</gene>
<dbReference type="EMBL" id="AGEY01000047">
    <property type="protein sequence ID" value="EHL99236.1"/>
    <property type="molecule type" value="Genomic_DNA"/>
</dbReference>